<reference evidence="3 4" key="1">
    <citation type="submission" date="2020-04" db="EMBL/GenBank/DDBJ databases">
        <title>Ramlibacter sp. G-1-2-2 isolated from soil.</title>
        <authorList>
            <person name="Dahal R.H."/>
        </authorList>
    </citation>
    <scope>NUCLEOTIDE SEQUENCE [LARGE SCALE GENOMIC DNA]</scope>
    <source>
        <strain evidence="3 4">G-1-2-2</strain>
    </source>
</reference>
<organism evidence="3 4">
    <name type="scientific">Ramlibacter agri</name>
    <dbReference type="NCBI Taxonomy" id="2728837"/>
    <lineage>
        <taxon>Bacteria</taxon>
        <taxon>Pseudomonadati</taxon>
        <taxon>Pseudomonadota</taxon>
        <taxon>Betaproteobacteria</taxon>
        <taxon>Burkholderiales</taxon>
        <taxon>Comamonadaceae</taxon>
        <taxon>Ramlibacter</taxon>
    </lineage>
</organism>
<dbReference type="RefSeq" id="WP_169420963.1">
    <property type="nucleotide sequence ID" value="NZ_JABBFX010000002.1"/>
</dbReference>
<evidence type="ECO:0000259" key="2">
    <source>
        <dbReference type="SMART" id="SM00900"/>
    </source>
</evidence>
<dbReference type="EMBL" id="JABBFX010000002">
    <property type="protein sequence ID" value="NML46716.1"/>
    <property type="molecule type" value="Genomic_DNA"/>
</dbReference>
<dbReference type="GO" id="GO:0016020">
    <property type="term" value="C:membrane"/>
    <property type="evidence" value="ECO:0007669"/>
    <property type="project" value="InterPro"/>
</dbReference>
<keyword evidence="4" id="KW-1185">Reference proteome</keyword>
<dbReference type="AlphaFoldDB" id="A0A848H6W2"/>
<evidence type="ECO:0000313" key="4">
    <source>
        <dbReference type="Proteomes" id="UP000541185"/>
    </source>
</evidence>
<dbReference type="SMART" id="SM00900">
    <property type="entry name" value="FMN_bind"/>
    <property type="match status" value="1"/>
</dbReference>
<dbReference type="PROSITE" id="PS51318">
    <property type="entry name" value="TAT"/>
    <property type="match status" value="1"/>
</dbReference>
<protein>
    <submittedName>
        <fullName evidence="3">FMN-binding protein</fullName>
    </submittedName>
</protein>
<evidence type="ECO:0000256" key="1">
    <source>
        <dbReference type="SAM" id="SignalP"/>
    </source>
</evidence>
<comment type="caution">
    <text evidence="3">The sequence shown here is derived from an EMBL/GenBank/DDBJ whole genome shotgun (WGS) entry which is preliminary data.</text>
</comment>
<feature type="domain" description="FMN-binding" evidence="2">
    <location>
        <begin position="99"/>
        <end position="180"/>
    </location>
</feature>
<evidence type="ECO:0000313" key="3">
    <source>
        <dbReference type="EMBL" id="NML46716.1"/>
    </source>
</evidence>
<dbReference type="Pfam" id="PF04205">
    <property type="entry name" value="FMN_bind"/>
    <property type="match status" value="1"/>
</dbReference>
<dbReference type="Proteomes" id="UP000541185">
    <property type="component" value="Unassembled WGS sequence"/>
</dbReference>
<dbReference type="GO" id="GO:0010181">
    <property type="term" value="F:FMN binding"/>
    <property type="evidence" value="ECO:0007669"/>
    <property type="project" value="InterPro"/>
</dbReference>
<gene>
    <name evidence="3" type="ORF">HHL11_23435</name>
</gene>
<proteinExistence type="predicted"/>
<feature type="chain" id="PRO_5032516116" evidence="1">
    <location>
        <begin position="28"/>
        <end position="187"/>
    </location>
</feature>
<keyword evidence="1" id="KW-0732">Signal</keyword>
<dbReference type="InterPro" id="IPR007329">
    <property type="entry name" value="FMN-bd"/>
</dbReference>
<accession>A0A848H6W2</accession>
<dbReference type="InterPro" id="IPR006311">
    <property type="entry name" value="TAT_signal"/>
</dbReference>
<feature type="signal peptide" evidence="1">
    <location>
        <begin position="1"/>
        <end position="27"/>
    </location>
</feature>
<name>A0A848H6W2_9BURK</name>
<sequence>MPTRRHTLRRGAALGLGAGLWNSAAFAAVYLDIEQARKLLLPEAASFQSWPLALDGAALAAIAQDSHTRVPPGFAPAGWTGLDAQGKPAGWVLADRVTGKYELIDYAVGFAPDGAITGVEVLAYRESHGSEIRNLAWRRQFVGHKGPAQLRFGEDIRSISGATLSCQHVTEGVQRLSALVALQGPHK</sequence>